<dbReference type="SUPFAM" id="SSF46689">
    <property type="entry name" value="Homeodomain-like"/>
    <property type="match status" value="1"/>
</dbReference>
<dbReference type="InterPro" id="IPR009057">
    <property type="entry name" value="Homeodomain-like_sf"/>
</dbReference>
<name>A0A5D0TVD0_9ACTN</name>
<dbReference type="Pfam" id="PF18598">
    <property type="entry name" value="TetR_C_36"/>
    <property type="match status" value="1"/>
</dbReference>
<accession>A0A5D0TVD0</accession>
<protein>
    <submittedName>
        <fullName evidence="2">TetR/AcrR family transcriptional regulator</fullName>
    </submittedName>
</protein>
<dbReference type="AlphaFoldDB" id="A0A5D0TVD0"/>
<dbReference type="OrthoDB" id="158903at2"/>
<sequence>MEQTPLQRQLAGRKGRPTALDAFRRARADFLAGRRLDVQSLAAELGVSRVTLYRWVGTREQLLVEVIWSLTERTLRDEWERLASEPGPRVPELMVRLLRAIWDQPGARRFLEQENDLAMRLLTLKSHGFQPRLLDLIREKVAEDLEDGRVSTPLPLDDLAYTVLRVTESFHYLPTITGEPADPDAAARVLAALLPPPRP</sequence>
<dbReference type="EMBL" id="VSFF01000013">
    <property type="protein sequence ID" value="TYC09827.1"/>
    <property type="molecule type" value="Genomic_DNA"/>
</dbReference>
<organism evidence="2 3">
    <name type="scientific">Actinomadura syzygii</name>
    <dbReference type="NCBI Taxonomy" id="1427538"/>
    <lineage>
        <taxon>Bacteria</taxon>
        <taxon>Bacillati</taxon>
        <taxon>Actinomycetota</taxon>
        <taxon>Actinomycetes</taxon>
        <taxon>Streptosporangiales</taxon>
        <taxon>Thermomonosporaceae</taxon>
        <taxon>Actinomadura</taxon>
    </lineage>
</organism>
<evidence type="ECO:0000313" key="3">
    <source>
        <dbReference type="Proteomes" id="UP000322634"/>
    </source>
</evidence>
<dbReference type="RefSeq" id="WP_148353877.1">
    <property type="nucleotide sequence ID" value="NZ_JBHSBF010000005.1"/>
</dbReference>
<evidence type="ECO:0000259" key="1">
    <source>
        <dbReference type="Pfam" id="PF18598"/>
    </source>
</evidence>
<keyword evidence="3" id="KW-1185">Reference proteome</keyword>
<dbReference type="Proteomes" id="UP000322634">
    <property type="component" value="Unassembled WGS sequence"/>
</dbReference>
<dbReference type="InterPro" id="IPR041485">
    <property type="entry name" value="TetR_C_36"/>
</dbReference>
<feature type="domain" description="QsdR TetR regulatory C-terminal" evidence="1">
    <location>
        <begin position="89"/>
        <end position="194"/>
    </location>
</feature>
<evidence type="ECO:0000313" key="2">
    <source>
        <dbReference type="EMBL" id="TYC09827.1"/>
    </source>
</evidence>
<dbReference type="Gene3D" id="1.10.357.10">
    <property type="entry name" value="Tetracycline Repressor, domain 2"/>
    <property type="match status" value="1"/>
</dbReference>
<reference evidence="2 3" key="1">
    <citation type="submission" date="2019-08" db="EMBL/GenBank/DDBJ databases">
        <title>Actinomadura sp. nov. CYP1-5 isolated from mountain soil.</title>
        <authorList>
            <person name="Songsumanus A."/>
            <person name="Kuncharoen N."/>
            <person name="Kudo T."/>
            <person name="Yuki M."/>
            <person name="Igarashi Y."/>
            <person name="Tanasupawat S."/>
        </authorList>
    </citation>
    <scope>NUCLEOTIDE SEQUENCE [LARGE SCALE GENOMIC DNA]</scope>
    <source>
        <strain evidence="2 3">GKU157</strain>
    </source>
</reference>
<proteinExistence type="predicted"/>
<comment type="caution">
    <text evidence="2">The sequence shown here is derived from an EMBL/GenBank/DDBJ whole genome shotgun (WGS) entry which is preliminary data.</text>
</comment>
<gene>
    <name evidence="2" type="ORF">FXF65_32420</name>
</gene>